<dbReference type="SUPFAM" id="SSF160191">
    <property type="entry name" value="YcgL-like"/>
    <property type="match status" value="1"/>
</dbReference>
<evidence type="ECO:0000313" key="5">
    <source>
        <dbReference type="Proteomes" id="UP001253595"/>
    </source>
</evidence>
<proteinExistence type="inferred from homology"/>
<feature type="region of interest" description="Disordered" evidence="2">
    <location>
        <begin position="73"/>
        <end position="98"/>
    </location>
</feature>
<dbReference type="Pfam" id="PF05166">
    <property type="entry name" value="YcgL"/>
    <property type="match status" value="1"/>
</dbReference>
<evidence type="ECO:0000256" key="1">
    <source>
        <dbReference type="HAMAP-Rule" id="MF_01866"/>
    </source>
</evidence>
<evidence type="ECO:0000313" key="4">
    <source>
        <dbReference type="EMBL" id="MDR7090011.1"/>
    </source>
</evidence>
<keyword evidence="5" id="KW-1185">Reference proteome</keyword>
<dbReference type="EMBL" id="JAVDVX010000003">
    <property type="protein sequence ID" value="MDR7090011.1"/>
    <property type="molecule type" value="Genomic_DNA"/>
</dbReference>
<gene>
    <name evidence="4" type="ORF">J2X05_002033</name>
</gene>
<accession>A0ABU1UXT5</accession>
<evidence type="ECO:0000259" key="3">
    <source>
        <dbReference type="PROSITE" id="PS51648"/>
    </source>
</evidence>
<feature type="domain" description="YcgL" evidence="3">
    <location>
        <begin position="3"/>
        <end position="87"/>
    </location>
</feature>
<dbReference type="PROSITE" id="PS51648">
    <property type="entry name" value="YCGL"/>
    <property type="match status" value="1"/>
</dbReference>
<dbReference type="Proteomes" id="UP001253595">
    <property type="component" value="Unassembled WGS sequence"/>
</dbReference>
<sequence length="98" mass="11181">MKIICEIYRSPKEEGMYLYVKKEEGLSKVPEELLKVFGKPQQAMVLLLTPGKKLAHASVEKVAESLEEKGFYLQLPPRNERDPEAERLRALNSKLSGH</sequence>
<dbReference type="HAMAP" id="MF_01866">
    <property type="entry name" value="UPF0745"/>
    <property type="match status" value="1"/>
</dbReference>
<dbReference type="InterPro" id="IPR027354">
    <property type="entry name" value="YcgL_dom"/>
</dbReference>
<name>A0ABU1UXT5_9GAMM</name>
<evidence type="ECO:0000256" key="2">
    <source>
        <dbReference type="SAM" id="MobiDB-lite"/>
    </source>
</evidence>
<feature type="compositionally biased region" description="Basic and acidic residues" evidence="2">
    <location>
        <begin position="78"/>
        <end position="89"/>
    </location>
</feature>
<reference evidence="4 5" key="1">
    <citation type="submission" date="2023-07" db="EMBL/GenBank/DDBJ databases">
        <title>Sorghum-associated microbial communities from plants grown in Nebraska, USA.</title>
        <authorList>
            <person name="Schachtman D."/>
        </authorList>
    </citation>
    <scope>NUCLEOTIDE SEQUENCE [LARGE SCALE GENOMIC DNA]</scope>
    <source>
        <strain evidence="4 5">BE190</strain>
    </source>
</reference>
<dbReference type="RefSeq" id="WP_310071980.1">
    <property type="nucleotide sequence ID" value="NZ_JAVDVX010000003.1"/>
</dbReference>
<organism evidence="4 5">
    <name type="scientific">Cellvibrio fibrivorans</name>
    <dbReference type="NCBI Taxonomy" id="126350"/>
    <lineage>
        <taxon>Bacteria</taxon>
        <taxon>Pseudomonadati</taxon>
        <taxon>Pseudomonadota</taxon>
        <taxon>Gammaproteobacteria</taxon>
        <taxon>Cellvibrionales</taxon>
        <taxon>Cellvibrionaceae</taxon>
        <taxon>Cellvibrio</taxon>
    </lineage>
</organism>
<dbReference type="InterPro" id="IPR038068">
    <property type="entry name" value="YcgL-like_sf"/>
</dbReference>
<dbReference type="Gene3D" id="3.10.510.20">
    <property type="entry name" value="YcgL domain"/>
    <property type="match status" value="1"/>
</dbReference>
<dbReference type="PANTHER" id="PTHR38109">
    <property type="entry name" value="PROTEIN YCGL"/>
    <property type="match status" value="1"/>
</dbReference>
<dbReference type="PANTHER" id="PTHR38109:SF1">
    <property type="entry name" value="PROTEIN YCGL"/>
    <property type="match status" value="1"/>
</dbReference>
<comment type="caution">
    <text evidence="4">The sequence shown here is derived from an EMBL/GenBank/DDBJ whole genome shotgun (WGS) entry which is preliminary data.</text>
</comment>
<protein>
    <recommendedName>
        <fullName evidence="1">YcgL domain-containing protein J2X05_002033</fullName>
    </recommendedName>
</protein>